<dbReference type="InterPro" id="IPR042635">
    <property type="entry name" value="MEGF10/SREC1/2-like"/>
</dbReference>
<sequence>MSISLGERSVLYMSISLGERSVLYVSIILGERTVLYMRISLGERSVLYMSIILGERSVLYMSISLGERSVLYMSISLGERSVLYVSIILGERSVLYMSISLGERSVLYMRISLGERSVLYMSISLGERSVLYMSIILGERSVLYMSISLGERSVLYMSISLGERSVLYVSIILGERTILYMSITVCDGEQACQQDEVCVYPGVCRCRPGYYGAHCKTRCPPEFWAPDCRELCKCHPHGRCDPITGKCTCLSNRWGPLCQNTCKCGRHGHCHPVHGNCTCDEGWWTPTCTKQCQCYPGTSTCDPLTGQCTHIFFNTICAPDYWGQKCSLQCSCYISSCQQKTGCVCQPGYKGAFCNEPCGPGEYGSGCKLSCGHCEGGQSCSVVDGVCTACEPGWNGTHCDRLCTHGYHGNHCQEACPRCRNGEPCDPRTGACSRCDPGWTKPRCDEPCSNRTFGDACRSLCSPCFHGHCDHVTGSCVCGPGFQGRSCNITCPDQLYGFNCSSVCDCGEGTACHPATGACPYSMVAVGDGGTSGRMKHHVYNVLANVSSAVPCISVWSSGLPRVTDALKLTFNHSFIEPPSSGWVTEGSFFDSDEETGEVLYCVPPREDIPAVAGGEFQEFQHEMSSKCNMFPDPSAFSISAEDMSLPFGIPRTSSNAKSKCPSVSFAEGTRFSPKERRGSAQDLTPGAPRTKHKSPWGVLMLSALQAQGGNASEGEETEGGVDGCGGGTGPLEDPEFSGEAEDPDVDRWTATPTRAMSTLQVPGAVVGRTISNAAVPRKGGQTPGSTSDGQQAEMDKVTTVYVTVGKAGVGRPLSKLELPSLEGPVQAMLRRLGSLQRHKDQEVGTKPKGKSPGAEGIIKPPRRKLGTRASVWEQGAPPPSGVEGAVGEGVSMREPSRRKQHAHHSSPAVMGNTDAGTNTQPPPEDTPATVTPTRPLSSILKSVPEVAGSEVRGERSGVRRENGDPGMQTDSGYRTIGPAGFVTDTVSLSEVIANEGVVAGVDDGPNLYENVMIMHS</sequence>
<dbReference type="InterPro" id="IPR000742">
    <property type="entry name" value="EGF"/>
</dbReference>
<evidence type="ECO:0000256" key="3">
    <source>
        <dbReference type="ARBA" id="ARBA00022737"/>
    </source>
</evidence>
<dbReference type="SMART" id="SM00180">
    <property type="entry name" value="EGF_Lam"/>
    <property type="match status" value="4"/>
</dbReference>
<feature type="compositionally biased region" description="Basic and acidic residues" evidence="6">
    <location>
        <begin position="952"/>
        <end position="964"/>
    </location>
</feature>
<feature type="compositionally biased region" description="Polar residues" evidence="6">
    <location>
        <begin position="929"/>
        <end position="941"/>
    </location>
</feature>
<evidence type="ECO:0000256" key="2">
    <source>
        <dbReference type="ARBA" id="ARBA00022729"/>
    </source>
</evidence>
<name>A0A8C7G8A5_ONCKI</name>
<proteinExistence type="predicted"/>
<protein>
    <submittedName>
        <fullName evidence="8">Scavenger receptor class F member 1</fullName>
    </submittedName>
</protein>
<organism evidence="8 9">
    <name type="scientific">Oncorhynchus kisutch</name>
    <name type="common">Coho salmon</name>
    <name type="synonym">Salmo kisutch</name>
    <dbReference type="NCBI Taxonomy" id="8019"/>
    <lineage>
        <taxon>Eukaryota</taxon>
        <taxon>Metazoa</taxon>
        <taxon>Chordata</taxon>
        <taxon>Craniata</taxon>
        <taxon>Vertebrata</taxon>
        <taxon>Euteleostomi</taxon>
        <taxon>Actinopterygii</taxon>
        <taxon>Neopterygii</taxon>
        <taxon>Teleostei</taxon>
        <taxon>Protacanthopterygii</taxon>
        <taxon>Salmoniformes</taxon>
        <taxon>Salmonidae</taxon>
        <taxon>Salmoninae</taxon>
        <taxon>Oncorhynchus</taxon>
    </lineage>
</organism>
<dbReference type="PANTHER" id="PTHR24043:SF0">
    <property type="entry name" value="SCAVENGER RECEPTOR CLASS F MEMBER 1"/>
    <property type="match status" value="1"/>
</dbReference>
<feature type="domain" description="EGF-like" evidence="7">
    <location>
        <begin position="182"/>
        <end position="216"/>
    </location>
</feature>
<dbReference type="GO" id="GO:0016322">
    <property type="term" value="P:neuron remodeling"/>
    <property type="evidence" value="ECO:0007669"/>
    <property type="project" value="TreeGrafter"/>
</dbReference>
<keyword evidence="3" id="KW-0677">Repeat</keyword>
<dbReference type="GO" id="GO:0016020">
    <property type="term" value="C:membrane"/>
    <property type="evidence" value="ECO:0007669"/>
    <property type="project" value="TreeGrafter"/>
</dbReference>
<dbReference type="GO" id="GO:0007157">
    <property type="term" value="P:heterophilic cell-cell adhesion via plasma membrane cell adhesion molecules"/>
    <property type="evidence" value="ECO:0007669"/>
    <property type="project" value="TreeGrafter"/>
</dbReference>
<evidence type="ECO:0000313" key="8">
    <source>
        <dbReference type="Ensembl" id="ENSOKIP00005038331.1"/>
    </source>
</evidence>
<dbReference type="Gene3D" id="2.170.300.10">
    <property type="entry name" value="Tie2 ligand-binding domain superfamily"/>
    <property type="match status" value="3"/>
</dbReference>
<dbReference type="GO" id="GO:0005044">
    <property type="term" value="F:scavenger receptor activity"/>
    <property type="evidence" value="ECO:0007669"/>
    <property type="project" value="InterPro"/>
</dbReference>
<dbReference type="SMART" id="SM00181">
    <property type="entry name" value="EGF"/>
    <property type="match status" value="6"/>
</dbReference>
<dbReference type="GO" id="GO:0030169">
    <property type="term" value="F:low-density lipoprotein particle binding"/>
    <property type="evidence" value="ECO:0007669"/>
    <property type="project" value="TreeGrafter"/>
</dbReference>
<dbReference type="PROSITE" id="PS00022">
    <property type="entry name" value="EGF_1"/>
    <property type="match status" value="2"/>
</dbReference>
<accession>A0A8C7G8A5</accession>
<comment type="caution">
    <text evidence="5">Lacks conserved residue(s) required for the propagation of feature annotation.</text>
</comment>
<dbReference type="Proteomes" id="UP000694557">
    <property type="component" value="Unassembled WGS sequence"/>
</dbReference>
<reference evidence="8" key="2">
    <citation type="submission" date="2025-09" db="UniProtKB">
        <authorList>
            <consortium name="Ensembl"/>
        </authorList>
    </citation>
    <scope>IDENTIFICATION</scope>
</reference>
<feature type="region of interest" description="Disordered" evidence="6">
    <location>
        <begin position="653"/>
        <end position="694"/>
    </location>
</feature>
<keyword evidence="2" id="KW-0732">Signal</keyword>
<feature type="region of interest" description="Disordered" evidence="6">
    <location>
        <begin position="708"/>
        <end position="744"/>
    </location>
</feature>
<evidence type="ECO:0000256" key="5">
    <source>
        <dbReference type="PROSITE-ProRule" id="PRU00076"/>
    </source>
</evidence>
<feature type="disulfide bond" evidence="5">
    <location>
        <begin position="478"/>
        <end position="487"/>
    </location>
</feature>
<evidence type="ECO:0000256" key="6">
    <source>
        <dbReference type="SAM" id="MobiDB-lite"/>
    </source>
</evidence>
<dbReference type="FunFam" id="2.170.300.10:FF:000041">
    <property type="entry name" value="Tyrosine protein kinase receptor tie-1, putative"/>
    <property type="match status" value="1"/>
</dbReference>
<dbReference type="CDD" id="cd00055">
    <property type="entry name" value="EGF_Lam"/>
    <property type="match status" value="1"/>
</dbReference>
<keyword evidence="9" id="KW-1185">Reference proteome</keyword>
<evidence type="ECO:0000259" key="7">
    <source>
        <dbReference type="PROSITE" id="PS50026"/>
    </source>
</evidence>
<feature type="compositionally biased region" description="Low complexity" evidence="6">
    <location>
        <begin position="882"/>
        <end position="891"/>
    </location>
</feature>
<gene>
    <name evidence="8" type="primary">SCARF1</name>
    <name evidence="8" type="synonym">LOC109905651</name>
</gene>
<feature type="region of interest" description="Disordered" evidence="6">
    <location>
        <begin position="836"/>
        <end position="977"/>
    </location>
</feature>
<dbReference type="PANTHER" id="PTHR24043">
    <property type="entry name" value="SCAVENGER RECEPTOR CLASS F"/>
    <property type="match status" value="1"/>
</dbReference>
<dbReference type="Pfam" id="PF00053">
    <property type="entry name" value="EGF_laminin"/>
    <property type="match status" value="1"/>
</dbReference>
<keyword evidence="4 5" id="KW-1015">Disulfide bond</keyword>
<dbReference type="GeneTree" id="ENSGT00950000183101"/>
<dbReference type="InterPro" id="IPR002049">
    <property type="entry name" value="LE_dom"/>
</dbReference>
<evidence type="ECO:0000313" key="9">
    <source>
        <dbReference type="Proteomes" id="UP000694557"/>
    </source>
</evidence>
<reference evidence="8" key="1">
    <citation type="submission" date="2025-08" db="UniProtKB">
        <authorList>
            <consortium name="Ensembl"/>
        </authorList>
    </citation>
    <scope>IDENTIFICATION</scope>
</reference>
<feature type="compositionally biased region" description="Gly residues" evidence="6">
    <location>
        <begin position="721"/>
        <end position="730"/>
    </location>
</feature>
<dbReference type="PRINTS" id="PR00011">
    <property type="entry name" value="EGFLAMININ"/>
</dbReference>
<feature type="compositionally biased region" description="Acidic residues" evidence="6">
    <location>
        <begin position="733"/>
        <end position="744"/>
    </location>
</feature>
<keyword evidence="1 5" id="KW-0245">EGF-like domain</keyword>
<dbReference type="PROSITE" id="PS50026">
    <property type="entry name" value="EGF_3"/>
    <property type="match status" value="2"/>
</dbReference>
<dbReference type="Ensembl" id="ENSOKIT00005040446.1">
    <property type="protein sequence ID" value="ENSOKIP00005038331.1"/>
    <property type="gene ID" value="ENSOKIG00005016329.1"/>
</dbReference>
<feature type="domain" description="EGF-like" evidence="7">
    <location>
        <begin position="453"/>
        <end position="488"/>
    </location>
</feature>
<evidence type="ECO:0000256" key="1">
    <source>
        <dbReference type="ARBA" id="ARBA00022536"/>
    </source>
</evidence>
<feature type="disulfide bond" evidence="5">
    <location>
        <begin position="206"/>
        <end position="215"/>
    </location>
</feature>
<dbReference type="AlphaFoldDB" id="A0A8C7G8A5"/>
<evidence type="ECO:0000256" key="4">
    <source>
        <dbReference type="ARBA" id="ARBA00023157"/>
    </source>
</evidence>
<dbReference type="GO" id="GO:0016358">
    <property type="term" value="P:dendrite development"/>
    <property type="evidence" value="ECO:0007669"/>
    <property type="project" value="TreeGrafter"/>
</dbReference>